<dbReference type="Gene3D" id="3.40.1620.10">
    <property type="entry name" value="YefM-like domain"/>
    <property type="match status" value="1"/>
</dbReference>
<reference evidence="4 5" key="1">
    <citation type="submission" date="2019-07" db="EMBL/GenBank/DDBJ databases">
        <title>Whole genome shotgun sequence of Alkalibacterium kapii NBRC 103247.</title>
        <authorList>
            <person name="Hosoyama A."/>
            <person name="Uohara A."/>
            <person name="Ohji S."/>
            <person name="Ichikawa N."/>
        </authorList>
    </citation>
    <scope>NUCLEOTIDE SEQUENCE [LARGE SCALE GENOMIC DNA]</scope>
    <source>
        <strain evidence="4 5">NBRC 103247</strain>
    </source>
</reference>
<gene>
    <name evidence="4" type="ORF">AKA01nite_08620</name>
</gene>
<dbReference type="AlphaFoldDB" id="A0A511ASR2"/>
<dbReference type="InterPro" id="IPR051405">
    <property type="entry name" value="phD/YefM_antitoxin"/>
</dbReference>
<evidence type="ECO:0000256" key="2">
    <source>
        <dbReference type="RuleBase" id="RU362080"/>
    </source>
</evidence>
<dbReference type="Proteomes" id="UP000321662">
    <property type="component" value="Unassembled WGS sequence"/>
</dbReference>
<dbReference type="InterPro" id="IPR036165">
    <property type="entry name" value="YefM-like_sf"/>
</dbReference>
<keyword evidence="5" id="KW-1185">Reference proteome</keyword>
<dbReference type="SUPFAM" id="SSF143120">
    <property type="entry name" value="YefM-like"/>
    <property type="match status" value="1"/>
</dbReference>
<evidence type="ECO:0000256" key="3">
    <source>
        <dbReference type="SAM" id="Coils"/>
    </source>
</evidence>
<dbReference type="OrthoDB" id="2418231at2"/>
<accession>A0A511ASR2</accession>
<sequence>MMSMEMIGSTPTTSITDLKANPMNVIEKSKELNHAVYLLNRNKPVAVVMDKEKYEQMTELIERLEDQVLYAETEKRLEYIKRNPDIETYTVEEVIGRPLSEVDYDPEDDEWE</sequence>
<comment type="function">
    <text evidence="2">Antitoxin component of a type II toxin-antitoxin (TA) system.</text>
</comment>
<proteinExistence type="inferred from homology"/>
<name>A0A511ASR2_9LACT</name>
<comment type="similarity">
    <text evidence="1 2">Belongs to the phD/YefM antitoxin family.</text>
</comment>
<keyword evidence="3" id="KW-0175">Coiled coil</keyword>
<evidence type="ECO:0000313" key="5">
    <source>
        <dbReference type="Proteomes" id="UP000321662"/>
    </source>
</evidence>
<comment type="caution">
    <text evidence="4">The sequence shown here is derived from an EMBL/GenBank/DDBJ whole genome shotgun (WGS) entry which is preliminary data.</text>
</comment>
<dbReference type="EMBL" id="BJUY01000008">
    <property type="protein sequence ID" value="GEK91240.1"/>
    <property type="molecule type" value="Genomic_DNA"/>
</dbReference>
<feature type="coiled-coil region" evidence="3">
    <location>
        <begin position="47"/>
        <end position="74"/>
    </location>
</feature>
<organism evidence="4 5">
    <name type="scientific">Alkalibacterium kapii</name>
    <dbReference type="NCBI Taxonomy" id="426704"/>
    <lineage>
        <taxon>Bacteria</taxon>
        <taxon>Bacillati</taxon>
        <taxon>Bacillota</taxon>
        <taxon>Bacilli</taxon>
        <taxon>Lactobacillales</taxon>
        <taxon>Carnobacteriaceae</taxon>
        <taxon>Alkalibacterium</taxon>
    </lineage>
</organism>
<dbReference type="NCBIfam" id="TIGR01552">
    <property type="entry name" value="phd_fam"/>
    <property type="match status" value="1"/>
</dbReference>
<dbReference type="RefSeq" id="WP_146924076.1">
    <property type="nucleotide sequence ID" value="NZ_BJUY01000008.1"/>
</dbReference>
<dbReference type="PANTHER" id="PTHR33713">
    <property type="entry name" value="ANTITOXIN YAFN-RELATED"/>
    <property type="match status" value="1"/>
</dbReference>
<evidence type="ECO:0000256" key="1">
    <source>
        <dbReference type="ARBA" id="ARBA00009981"/>
    </source>
</evidence>
<evidence type="ECO:0000313" key="4">
    <source>
        <dbReference type="EMBL" id="GEK91240.1"/>
    </source>
</evidence>
<dbReference type="InterPro" id="IPR006442">
    <property type="entry name" value="Antitoxin_Phd/YefM"/>
</dbReference>
<dbReference type="PANTHER" id="PTHR33713:SF10">
    <property type="entry name" value="ANTITOXIN YAFN"/>
    <property type="match status" value="1"/>
</dbReference>
<dbReference type="Pfam" id="PF02604">
    <property type="entry name" value="PhdYeFM_antitox"/>
    <property type="match status" value="1"/>
</dbReference>
<protein>
    <recommendedName>
        <fullName evidence="2">Antitoxin</fullName>
    </recommendedName>
</protein>